<proteinExistence type="predicted"/>
<feature type="domain" description="Retrotransposon gag" evidence="1">
    <location>
        <begin position="50"/>
        <end position="98"/>
    </location>
</feature>
<reference evidence="2" key="2">
    <citation type="submission" date="2020-06" db="EMBL/GenBank/DDBJ databases">
        <title>Helianthus annuus Genome sequencing and assembly Release 2.</title>
        <authorList>
            <person name="Gouzy J."/>
            <person name="Langlade N."/>
            <person name="Munos S."/>
        </authorList>
    </citation>
    <scope>NUCLEOTIDE SEQUENCE</scope>
    <source>
        <tissue evidence="2">Leaves</tissue>
    </source>
</reference>
<sequence>MFDCKPHYINILPHFNGRSNDEPYTHLAEFSSVCNTIGGHNFALEEVKLRLFQFSLKDKAKQWFLTLPANSIRTWGQMQQAFLDEYYSMAKTDDARDEMGSGFHSDDPKSS</sequence>
<evidence type="ECO:0000313" key="2">
    <source>
        <dbReference type="EMBL" id="KAF5772732.1"/>
    </source>
</evidence>
<organism evidence="2 3">
    <name type="scientific">Helianthus annuus</name>
    <name type="common">Common sunflower</name>
    <dbReference type="NCBI Taxonomy" id="4232"/>
    <lineage>
        <taxon>Eukaryota</taxon>
        <taxon>Viridiplantae</taxon>
        <taxon>Streptophyta</taxon>
        <taxon>Embryophyta</taxon>
        <taxon>Tracheophyta</taxon>
        <taxon>Spermatophyta</taxon>
        <taxon>Magnoliopsida</taxon>
        <taxon>eudicotyledons</taxon>
        <taxon>Gunneridae</taxon>
        <taxon>Pentapetalae</taxon>
        <taxon>asterids</taxon>
        <taxon>campanulids</taxon>
        <taxon>Asterales</taxon>
        <taxon>Asteraceae</taxon>
        <taxon>Asteroideae</taxon>
        <taxon>Heliantheae alliance</taxon>
        <taxon>Heliantheae</taxon>
        <taxon>Helianthus</taxon>
    </lineage>
</organism>
<dbReference type="PANTHER" id="PTHR33223">
    <property type="entry name" value="CCHC-TYPE DOMAIN-CONTAINING PROTEIN"/>
    <property type="match status" value="1"/>
</dbReference>
<name>A0A9K3EFM4_HELAN</name>
<keyword evidence="3" id="KW-1185">Reference proteome</keyword>
<protein>
    <submittedName>
        <fullName evidence="2">Retrotransposon gag domain-containing protein</fullName>
    </submittedName>
</protein>
<accession>A0A9K3EFM4</accession>
<evidence type="ECO:0000313" key="3">
    <source>
        <dbReference type="Proteomes" id="UP000215914"/>
    </source>
</evidence>
<dbReference type="InterPro" id="IPR005162">
    <property type="entry name" value="Retrotrans_gag_dom"/>
</dbReference>
<dbReference type="Pfam" id="PF03732">
    <property type="entry name" value="Retrotrans_gag"/>
    <property type="match status" value="1"/>
</dbReference>
<dbReference type="AlphaFoldDB" id="A0A9K3EFM4"/>
<dbReference type="PANTHER" id="PTHR33223:SF6">
    <property type="entry name" value="CCHC-TYPE DOMAIN-CONTAINING PROTEIN"/>
    <property type="match status" value="1"/>
</dbReference>
<evidence type="ECO:0000259" key="1">
    <source>
        <dbReference type="Pfam" id="PF03732"/>
    </source>
</evidence>
<reference evidence="2" key="1">
    <citation type="journal article" date="2017" name="Nature">
        <title>The sunflower genome provides insights into oil metabolism, flowering and Asterid evolution.</title>
        <authorList>
            <person name="Badouin H."/>
            <person name="Gouzy J."/>
            <person name="Grassa C.J."/>
            <person name="Murat F."/>
            <person name="Staton S.E."/>
            <person name="Cottret L."/>
            <person name="Lelandais-Briere C."/>
            <person name="Owens G.L."/>
            <person name="Carrere S."/>
            <person name="Mayjonade B."/>
            <person name="Legrand L."/>
            <person name="Gill N."/>
            <person name="Kane N.C."/>
            <person name="Bowers J.E."/>
            <person name="Hubner S."/>
            <person name="Bellec A."/>
            <person name="Berard A."/>
            <person name="Berges H."/>
            <person name="Blanchet N."/>
            <person name="Boniface M.C."/>
            <person name="Brunel D."/>
            <person name="Catrice O."/>
            <person name="Chaidir N."/>
            <person name="Claudel C."/>
            <person name="Donnadieu C."/>
            <person name="Faraut T."/>
            <person name="Fievet G."/>
            <person name="Helmstetter N."/>
            <person name="King M."/>
            <person name="Knapp S.J."/>
            <person name="Lai Z."/>
            <person name="Le Paslier M.C."/>
            <person name="Lippi Y."/>
            <person name="Lorenzon L."/>
            <person name="Mandel J.R."/>
            <person name="Marage G."/>
            <person name="Marchand G."/>
            <person name="Marquand E."/>
            <person name="Bret-Mestries E."/>
            <person name="Morien E."/>
            <person name="Nambeesan S."/>
            <person name="Nguyen T."/>
            <person name="Pegot-Espagnet P."/>
            <person name="Pouilly N."/>
            <person name="Raftis F."/>
            <person name="Sallet E."/>
            <person name="Schiex T."/>
            <person name="Thomas J."/>
            <person name="Vandecasteele C."/>
            <person name="Vares D."/>
            <person name="Vear F."/>
            <person name="Vautrin S."/>
            <person name="Crespi M."/>
            <person name="Mangin B."/>
            <person name="Burke J.M."/>
            <person name="Salse J."/>
            <person name="Munos S."/>
            <person name="Vincourt P."/>
            <person name="Rieseberg L.H."/>
            <person name="Langlade N.B."/>
        </authorList>
    </citation>
    <scope>NUCLEOTIDE SEQUENCE</scope>
    <source>
        <tissue evidence="2">Leaves</tissue>
    </source>
</reference>
<gene>
    <name evidence="2" type="ORF">HanXRQr2_Chr13g0580651</name>
</gene>
<dbReference type="EMBL" id="MNCJ02000328">
    <property type="protein sequence ID" value="KAF5772732.1"/>
    <property type="molecule type" value="Genomic_DNA"/>
</dbReference>
<dbReference type="Gramene" id="mRNA:HanXRQr2_Chr13g0580651">
    <property type="protein sequence ID" value="mRNA:HanXRQr2_Chr13g0580651"/>
    <property type="gene ID" value="HanXRQr2_Chr13g0580651"/>
</dbReference>
<dbReference type="Proteomes" id="UP000215914">
    <property type="component" value="Unassembled WGS sequence"/>
</dbReference>
<comment type="caution">
    <text evidence="2">The sequence shown here is derived from an EMBL/GenBank/DDBJ whole genome shotgun (WGS) entry which is preliminary data.</text>
</comment>